<sequence>MSIESGNCLSKTLIIQSVQHLLKLSVPFDAEILIQKELLVAEMGLKIKLAVVFVVAAIFTVVTSENELLDKEGFATNPDIDTIERECDCGRRSRGCHFDADGSKVCECKRGYFQRFGKCEECYCGEGSTSCHFDHDGIKICNCSSLFAQRNGTCTETCFSDRHCKGSTVCRMGEGGAANFCECPPNSEGEDCEINSLCNRIKPSCYSRSATCEIIDSTAFCRCKPETALDPVTGLCLYICTFDKCLHGKCEVVGLGYRCKCDDGYTGHRCETKIRSEFNLLQFVVLASTNAVIILVLLGILCLACRRRDKNFV</sequence>
<keyword evidence="1" id="KW-0245">EGF-like domain</keyword>
<keyword evidence="2" id="KW-0472">Membrane</keyword>
<feature type="disulfide bond" evidence="1">
    <location>
        <begin position="183"/>
        <end position="192"/>
    </location>
</feature>
<dbReference type="EMBL" id="BPLQ01010837">
    <property type="protein sequence ID" value="GIY53939.1"/>
    <property type="molecule type" value="Genomic_DNA"/>
</dbReference>
<evidence type="ECO:0000313" key="4">
    <source>
        <dbReference type="EMBL" id="GIY53939.1"/>
    </source>
</evidence>
<keyword evidence="5" id="KW-1185">Reference proteome</keyword>
<feature type="domain" description="EGF-like" evidence="3">
    <location>
        <begin position="241"/>
        <end position="271"/>
    </location>
</feature>
<dbReference type="PROSITE" id="PS00022">
    <property type="entry name" value="EGF_1"/>
    <property type="match status" value="2"/>
</dbReference>
<dbReference type="AlphaFoldDB" id="A0AAV4U846"/>
<evidence type="ECO:0000259" key="3">
    <source>
        <dbReference type="PROSITE" id="PS50026"/>
    </source>
</evidence>
<dbReference type="SMART" id="SM00181">
    <property type="entry name" value="EGF"/>
    <property type="match status" value="3"/>
</dbReference>
<comment type="caution">
    <text evidence="4">The sequence shown here is derived from an EMBL/GenBank/DDBJ whole genome shotgun (WGS) entry which is preliminary data.</text>
</comment>
<dbReference type="PROSITE" id="PS50026">
    <property type="entry name" value="EGF_3"/>
    <property type="match status" value="2"/>
</dbReference>
<organism evidence="4 5">
    <name type="scientific">Caerostris darwini</name>
    <dbReference type="NCBI Taxonomy" id="1538125"/>
    <lineage>
        <taxon>Eukaryota</taxon>
        <taxon>Metazoa</taxon>
        <taxon>Ecdysozoa</taxon>
        <taxon>Arthropoda</taxon>
        <taxon>Chelicerata</taxon>
        <taxon>Arachnida</taxon>
        <taxon>Araneae</taxon>
        <taxon>Araneomorphae</taxon>
        <taxon>Entelegynae</taxon>
        <taxon>Araneoidea</taxon>
        <taxon>Araneidae</taxon>
        <taxon>Caerostris</taxon>
    </lineage>
</organism>
<proteinExistence type="predicted"/>
<dbReference type="PROSITE" id="PS01186">
    <property type="entry name" value="EGF_2"/>
    <property type="match status" value="1"/>
</dbReference>
<feature type="domain" description="EGF-like" evidence="3">
    <location>
        <begin position="155"/>
        <end position="193"/>
    </location>
</feature>
<dbReference type="Gene3D" id="2.10.25.10">
    <property type="entry name" value="Laminin"/>
    <property type="match status" value="1"/>
</dbReference>
<dbReference type="SUPFAM" id="SSF57196">
    <property type="entry name" value="EGF/Laminin"/>
    <property type="match status" value="1"/>
</dbReference>
<gene>
    <name evidence="4" type="ORF">CDAR_258701</name>
</gene>
<feature type="disulfide bond" evidence="1">
    <location>
        <begin position="164"/>
        <end position="181"/>
    </location>
</feature>
<comment type="caution">
    <text evidence="1">Lacks conserved residue(s) required for the propagation of feature annotation.</text>
</comment>
<accession>A0AAV4U846</accession>
<protein>
    <recommendedName>
        <fullName evidence="3">EGF-like domain-containing protein</fullName>
    </recommendedName>
</protein>
<keyword evidence="2" id="KW-0812">Transmembrane</keyword>
<reference evidence="4 5" key="1">
    <citation type="submission" date="2021-06" db="EMBL/GenBank/DDBJ databases">
        <title>Caerostris darwini draft genome.</title>
        <authorList>
            <person name="Kono N."/>
            <person name="Arakawa K."/>
        </authorList>
    </citation>
    <scope>NUCLEOTIDE SEQUENCE [LARGE SCALE GENOMIC DNA]</scope>
</reference>
<feature type="disulfide bond" evidence="1">
    <location>
        <begin position="261"/>
        <end position="270"/>
    </location>
</feature>
<evidence type="ECO:0000313" key="5">
    <source>
        <dbReference type="Proteomes" id="UP001054837"/>
    </source>
</evidence>
<dbReference type="Proteomes" id="UP001054837">
    <property type="component" value="Unassembled WGS sequence"/>
</dbReference>
<feature type="transmembrane region" description="Helical" evidence="2">
    <location>
        <begin position="280"/>
        <end position="304"/>
    </location>
</feature>
<dbReference type="InterPro" id="IPR000742">
    <property type="entry name" value="EGF"/>
</dbReference>
<name>A0AAV4U846_9ARAC</name>
<evidence type="ECO:0000256" key="2">
    <source>
        <dbReference type="SAM" id="Phobius"/>
    </source>
</evidence>
<evidence type="ECO:0000256" key="1">
    <source>
        <dbReference type="PROSITE-ProRule" id="PRU00076"/>
    </source>
</evidence>
<keyword evidence="1" id="KW-1015">Disulfide bond</keyword>
<keyword evidence="2" id="KW-1133">Transmembrane helix</keyword>